<dbReference type="InterPro" id="IPR000582">
    <property type="entry name" value="Acyl-CoA-binding_protein"/>
</dbReference>
<keyword evidence="5" id="KW-1185">Reference proteome</keyword>
<protein>
    <recommendedName>
        <fullName evidence="3">ACB domain-containing protein</fullName>
    </recommendedName>
</protein>
<comment type="caution">
    <text evidence="4">The sequence shown here is derived from an EMBL/GenBank/DDBJ whole genome shotgun (WGS) entry which is preliminary data.</text>
</comment>
<dbReference type="EMBL" id="BPVZ01000032">
    <property type="protein sequence ID" value="GKV10324.1"/>
    <property type="molecule type" value="Genomic_DNA"/>
</dbReference>
<proteinExistence type="inferred from homology"/>
<feature type="region of interest" description="Disordered" evidence="2">
    <location>
        <begin position="51"/>
        <end position="91"/>
    </location>
</feature>
<evidence type="ECO:0000256" key="2">
    <source>
        <dbReference type="SAM" id="MobiDB-lite"/>
    </source>
</evidence>
<organism evidence="4 5">
    <name type="scientific">Rubroshorea leprosula</name>
    <dbReference type="NCBI Taxonomy" id="152421"/>
    <lineage>
        <taxon>Eukaryota</taxon>
        <taxon>Viridiplantae</taxon>
        <taxon>Streptophyta</taxon>
        <taxon>Embryophyta</taxon>
        <taxon>Tracheophyta</taxon>
        <taxon>Spermatophyta</taxon>
        <taxon>Magnoliopsida</taxon>
        <taxon>eudicotyledons</taxon>
        <taxon>Gunneridae</taxon>
        <taxon>Pentapetalae</taxon>
        <taxon>rosids</taxon>
        <taxon>malvids</taxon>
        <taxon>Malvales</taxon>
        <taxon>Dipterocarpaceae</taxon>
        <taxon>Rubroshorea</taxon>
    </lineage>
</organism>
<feature type="compositionally biased region" description="Low complexity" evidence="2">
    <location>
        <begin position="60"/>
        <end position="75"/>
    </location>
</feature>
<dbReference type="PROSITE" id="PS51228">
    <property type="entry name" value="ACB_2"/>
    <property type="match status" value="1"/>
</dbReference>
<dbReference type="AlphaFoldDB" id="A0AAV5J6V5"/>
<comment type="similarity">
    <text evidence="1">Belongs to the ACBP family.</text>
</comment>
<evidence type="ECO:0000313" key="4">
    <source>
        <dbReference type="EMBL" id="GKV10324.1"/>
    </source>
</evidence>
<evidence type="ECO:0000313" key="5">
    <source>
        <dbReference type="Proteomes" id="UP001054252"/>
    </source>
</evidence>
<evidence type="ECO:0000259" key="3">
    <source>
        <dbReference type="PROSITE" id="PS51228"/>
    </source>
</evidence>
<gene>
    <name evidence="4" type="ORF">SLEP1_g21707</name>
</gene>
<feature type="compositionally biased region" description="Polar residues" evidence="2">
    <location>
        <begin position="76"/>
        <end position="91"/>
    </location>
</feature>
<dbReference type="GO" id="GO:0000062">
    <property type="term" value="F:fatty-acyl-CoA binding"/>
    <property type="evidence" value="ECO:0007669"/>
    <property type="project" value="InterPro"/>
</dbReference>
<feature type="domain" description="ACB" evidence="3">
    <location>
        <begin position="1"/>
        <end position="23"/>
    </location>
</feature>
<accession>A0AAV5J6V5</accession>
<name>A0AAV5J6V5_9ROSI</name>
<evidence type="ECO:0000256" key="1">
    <source>
        <dbReference type="ARBA" id="ARBA00005567"/>
    </source>
</evidence>
<dbReference type="Proteomes" id="UP001054252">
    <property type="component" value="Unassembled WGS sequence"/>
</dbReference>
<reference evidence="4 5" key="1">
    <citation type="journal article" date="2021" name="Commun. Biol.">
        <title>The genome of Shorea leprosula (Dipterocarpaceae) highlights the ecological relevance of drought in aseasonal tropical rainforests.</title>
        <authorList>
            <person name="Ng K.K.S."/>
            <person name="Kobayashi M.J."/>
            <person name="Fawcett J.A."/>
            <person name="Hatakeyama M."/>
            <person name="Paape T."/>
            <person name="Ng C.H."/>
            <person name="Ang C.C."/>
            <person name="Tnah L.H."/>
            <person name="Lee C.T."/>
            <person name="Nishiyama T."/>
            <person name="Sese J."/>
            <person name="O'Brien M.J."/>
            <person name="Copetti D."/>
            <person name="Mohd Noor M.I."/>
            <person name="Ong R.C."/>
            <person name="Putra M."/>
            <person name="Sireger I.Z."/>
            <person name="Indrioko S."/>
            <person name="Kosugi Y."/>
            <person name="Izuno A."/>
            <person name="Isagi Y."/>
            <person name="Lee S.L."/>
            <person name="Shimizu K.K."/>
        </authorList>
    </citation>
    <scope>NUCLEOTIDE SEQUENCE [LARGE SCALE GENOMIC DNA]</scope>
    <source>
        <strain evidence="4">214</strain>
    </source>
</reference>
<sequence>MNPEVAMEQYVALLSDRVPGWMKDNSTQLFIQGENKQEPTKVGLQAAIAHDRSSFPDLQTNSTEESISELESTMTGGQESGCSSFDNQAKE</sequence>